<evidence type="ECO:0000313" key="1">
    <source>
        <dbReference type="EMBL" id="EDM10032.1"/>
    </source>
</evidence>
<protein>
    <submittedName>
        <fullName evidence="1">RCG44654</fullName>
    </submittedName>
</protein>
<proteinExistence type="predicted"/>
<reference evidence="2" key="1">
    <citation type="submission" date="2005-09" db="EMBL/GenBank/DDBJ databases">
        <authorList>
            <person name="Mural R.J."/>
            <person name="Li P.W."/>
            <person name="Adams M.D."/>
            <person name="Amanatides P.G."/>
            <person name="Baden-Tillson H."/>
            <person name="Barnstead M."/>
            <person name="Chin S.H."/>
            <person name="Dew I."/>
            <person name="Evans C.A."/>
            <person name="Ferriera S."/>
            <person name="Flanigan M."/>
            <person name="Fosler C."/>
            <person name="Glodek A."/>
            <person name="Gu Z."/>
            <person name="Holt R.A."/>
            <person name="Jennings D."/>
            <person name="Kraft C.L."/>
            <person name="Lu F."/>
            <person name="Nguyen T."/>
            <person name="Nusskern D.R."/>
            <person name="Pfannkoch C.M."/>
            <person name="Sitter C."/>
            <person name="Sutton G.G."/>
            <person name="Venter J.C."/>
            <person name="Wang Z."/>
            <person name="Woodage T."/>
            <person name="Zheng X.H."/>
            <person name="Zhong F."/>
        </authorList>
    </citation>
    <scope>NUCLEOTIDE SEQUENCE [LARGE SCALE GENOMIC DNA]</scope>
    <source>
        <strain>BN</strain>
        <strain evidence="2">Sprague-Dawley</strain>
    </source>
</reference>
<dbReference type="Proteomes" id="UP000234681">
    <property type="component" value="Chromosome 2"/>
</dbReference>
<sequence>MGPLETLLDFTLAHIDSLSGFTGFE</sequence>
<evidence type="ECO:0000313" key="2">
    <source>
        <dbReference type="Proteomes" id="UP000234681"/>
    </source>
</evidence>
<name>A6I4S4_RAT</name>
<dbReference type="EMBL" id="CH473955">
    <property type="protein sequence ID" value="EDM10032.1"/>
    <property type="molecule type" value="Genomic_DNA"/>
</dbReference>
<dbReference type="AlphaFoldDB" id="A6I4S4"/>
<organism evidence="1 2">
    <name type="scientific">Rattus norvegicus</name>
    <name type="common">Rat</name>
    <dbReference type="NCBI Taxonomy" id="10116"/>
    <lineage>
        <taxon>Eukaryota</taxon>
        <taxon>Metazoa</taxon>
        <taxon>Chordata</taxon>
        <taxon>Craniata</taxon>
        <taxon>Vertebrata</taxon>
        <taxon>Euteleostomi</taxon>
        <taxon>Mammalia</taxon>
        <taxon>Eutheria</taxon>
        <taxon>Euarchontoglires</taxon>
        <taxon>Glires</taxon>
        <taxon>Rodentia</taxon>
        <taxon>Myomorpha</taxon>
        <taxon>Muroidea</taxon>
        <taxon>Muridae</taxon>
        <taxon>Murinae</taxon>
        <taxon>Rattus</taxon>
    </lineage>
</organism>
<accession>A6I4S4</accession>
<gene>
    <name evidence="1" type="ORF">rCG_44654</name>
</gene>